<evidence type="ECO:0000259" key="3">
    <source>
        <dbReference type="Pfam" id="PF12682"/>
    </source>
</evidence>
<accession>A0A398CAB2</accession>
<protein>
    <submittedName>
        <fullName evidence="4">Flavodoxin</fullName>
    </submittedName>
</protein>
<dbReference type="InterPro" id="IPR029039">
    <property type="entry name" value="Flavoprotein-like_sf"/>
</dbReference>
<keyword evidence="5" id="KW-1185">Reference proteome</keyword>
<evidence type="ECO:0000313" key="5">
    <source>
        <dbReference type="Proteomes" id="UP000266302"/>
    </source>
</evidence>
<comment type="caution">
    <text evidence="4">The sequence shown here is derived from an EMBL/GenBank/DDBJ whole genome shotgun (WGS) entry which is preliminary data.</text>
</comment>
<dbReference type="SUPFAM" id="SSF52218">
    <property type="entry name" value="Flavoproteins"/>
    <property type="match status" value="1"/>
</dbReference>
<dbReference type="Proteomes" id="UP000266302">
    <property type="component" value="Unassembled WGS sequence"/>
</dbReference>
<dbReference type="PANTHER" id="PTHR39201">
    <property type="entry name" value="EXPORTED PROTEIN-RELATED"/>
    <property type="match status" value="1"/>
</dbReference>
<dbReference type="EMBL" id="QXJC01000003">
    <property type="protein sequence ID" value="RID98581.1"/>
    <property type="molecule type" value="Genomic_DNA"/>
</dbReference>
<dbReference type="Pfam" id="PF12682">
    <property type="entry name" value="Flavodoxin_4"/>
    <property type="match status" value="1"/>
</dbReference>
<dbReference type="GO" id="GO:0010181">
    <property type="term" value="F:FMN binding"/>
    <property type="evidence" value="ECO:0007669"/>
    <property type="project" value="InterPro"/>
</dbReference>
<dbReference type="Gene3D" id="3.40.50.360">
    <property type="match status" value="1"/>
</dbReference>
<gene>
    <name evidence="4" type="ORF">D3F03_10225</name>
</gene>
<evidence type="ECO:0000256" key="2">
    <source>
        <dbReference type="ARBA" id="ARBA00022643"/>
    </source>
</evidence>
<keyword evidence="2" id="KW-0288">FMN</keyword>
<keyword evidence="1" id="KW-0285">Flavoprotein</keyword>
<organism evidence="4 5">
    <name type="scientific">Simplicispira hankyongi</name>
    <dbReference type="NCBI Taxonomy" id="2315688"/>
    <lineage>
        <taxon>Bacteria</taxon>
        <taxon>Pseudomonadati</taxon>
        <taxon>Pseudomonadota</taxon>
        <taxon>Betaproteobacteria</taxon>
        <taxon>Burkholderiales</taxon>
        <taxon>Comamonadaceae</taxon>
        <taxon>Simplicispira</taxon>
    </lineage>
</organism>
<evidence type="ECO:0000256" key="1">
    <source>
        <dbReference type="ARBA" id="ARBA00022630"/>
    </source>
</evidence>
<name>A0A398CAB2_9BURK</name>
<sequence>MSAKDVCERNPAVNRILVVHYSRTGHTDHVARHIAASCHADIERIEDRQSRGGMSGYLRSAVEALLGWRPPIEPGHHRPSDYDLVILGMPVWFWGVASPMRTWVERHHSELDNVAVFCTCGGSGYDKALDDLERLCGRPALARLALAERAVAKCQHNPAFHQFLLELKRARSIPSFTASTYGQAHA</sequence>
<dbReference type="AlphaFoldDB" id="A0A398CAB2"/>
<feature type="domain" description="Flavodoxin-like" evidence="3">
    <location>
        <begin position="15"/>
        <end position="137"/>
    </location>
</feature>
<dbReference type="PANTHER" id="PTHR39201:SF1">
    <property type="entry name" value="FLAVODOXIN-LIKE DOMAIN-CONTAINING PROTEIN"/>
    <property type="match status" value="1"/>
</dbReference>
<reference evidence="4 5" key="1">
    <citation type="submission" date="2018-09" db="EMBL/GenBank/DDBJ databases">
        <title>Draft genome of Simplicispira sp. NY-02.</title>
        <authorList>
            <person name="Im W.T."/>
        </authorList>
    </citation>
    <scope>NUCLEOTIDE SEQUENCE [LARGE SCALE GENOMIC DNA]</scope>
    <source>
        <strain evidence="4 5">NY-02</strain>
    </source>
</reference>
<dbReference type="InterPro" id="IPR008254">
    <property type="entry name" value="Flavodoxin/NO_synth"/>
</dbReference>
<proteinExistence type="predicted"/>
<evidence type="ECO:0000313" key="4">
    <source>
        <dbReference type="EMBL" id="RID98581.1"/>
    </source>
</evidence>